<dbReference type="STRING" id="112901.SAMN04488500_111118"/>
<dbReference type="SUPFAM" id="SSF50475">
    <property type="entry name" value="FMN-binding split barrel"/>
    <property type="match status" value="1"/>
</dbReference>
<evidence type="ECO:0000259" key="1">
    <source>
        <dbReference type="Pfam" id="PF01243"/>
    </source>
</evidence>
<dbReference type="AlphaFoldDB" id="A0A1W2CSL5"/>
<proteinExistence type="predicted"/>
<evidence type="ECO:0000313" key="2">
    <source>
        <dbReference type="EMBL" id="SMC88237.1"/>
    </source>
</evidence>
<keyword evidence="3" id="KW-1185">Reference proteome</keyword>
<organism evidence="2 3">
    <name type="scientific">Sporomusa malonica</name>
    <dbReference type="NCBI Taxonomy" id="112901"/>
    <lineage>
        <taxon>Bacteria</taxon>
        <taxon>Bacillati</taxon>
        <taxon>Bacillota</taxon>
        <taxon>Negativicutes</taxon>
        <taxon>Selenomonadales</taxon>
        <taxon>Sporomusaceae</taxon>
        <taxon>Sporomusa</taxon>
    </lineage>
</organism>
<dbReference type="Pfam" id="PF01243">
    <property type="entry name" value="PNPOx_N"/>
    <property type="match status" value="1"/>
</dbReference>
<dbReference type="RefSeq" id="WP_084576350.1">
    <property type="nucleotide sequence ID" value="NZ_CP155572.1"/>
</dbReference>
<dbReference type="InterPro" id="IPR011576">
    <property type="entry name" value="Pyridox_Oxase_N"/>
</dbReference>
<evidence type="ECO:0000313" key="3">
    <source>
        <dbReference type="Proteomes" id="UP000192738"/>
    </source>
</evidence>
<feature type="domain" description="Pyridoxamine 5'-phosphate oxidase N-terminal" evidence="1">
    <location>
        <begin position="8"/>
        <end position="94"/>
    </location>
</feature>
<name>A0A1W2CSL5_9FIRM</name>
<accession>A0A1W2CSL5</accession>
<protein>
    <recommendedName>
        <fullName evidence="1">Pyridoxamine 5'-phosphate oxidase N-terminal domain-containing protein</fullName>
    </recommendedName>
</protein>
<dbReference type="InterPro" id="IPR012349">
    <property type="entry name" value="Split_barrel_FMN-bd"/>
</dbReference>
<dbReference type="EMBL" id="FWXI01000011">
    <property type="protein sequence ID" value="SMC88237.1"/>
    <property type="molecule type" value="Genomic_DNA"/>
</dbReference>
<gene>
    <name evidence="2" type="ORF">SAMN04488500_111118</name>
</gene>
<reference evidence="2 3" key="1">
    <citation type="submission" date="2017-04" db="EMBL/GenBank/DDBJ databases">
        <authorList>
            <person name="Afonso C.L."/>
            <person name="Miller P.J."/>
            <person name="Scott M.A."/>
            <person name="Spackman E."/>
            <person name="Goraichik I."/>
            <person name="Dimitrov K.M."/>
            <person name="Suarez D.L."/>
            <person name="Swayne D.E."/>
        </authorList>
    </citation>
    <scope>NUCLEOTIDE SEQUENCE [LARGE SCALE GENOMIC DNA]</scope>
    <source>
        <strain evidence="2 3">DSM 5090</strain>
    </source>
</reference>
<sequence>MGNNLTVLTAEMKEVILSSPFIALASVSKKGEPHLIVVGKVKQISDDSHLVFGVYKMEKTKENLVETGCLQVVVVSGKVGYRFSGKAVAQNDEVVFSIQEVATLL</sequence>
<dbReference type="Proteomes" id="UP000192738">
    <property type="component" value="Unassembled WGS sequence"/>
</dbReference>
<dbReference type="Gene3D" id="2.30.110.10">
    <property type="entry name" value="Electron Transport, Fmn-binding Protein, Chain A"/>
    <property type="match status" value="1"/>
</dbReference>
<dbReference type="OrthoDB" id="1954731at2"/>